<dbReference type="OrthoDB" id="9757546at2"/>
<keyword evidence="6" id="KW-0249">Electron transport</keyword>
<dbReference type="Proteomes" id="UP000285190">
    <property type="component" value="Unassembled WGS sequence"/>
</dbReference>
<evidence type="ECO:0000259" key="11">
    <source>
        <dbReference type="Pfam" id="PF00127"/>
    </source>
</evidence>
<keyword evidence="3" id="KW-0813">Transport</keyword>
<keyword evidence="7 9" id="KW-0186">Copper</keyword>
<evidence type="ECO:0000256" key="6">
    <source>
        <dbReference type="ARBA" id="ARBA00022982"/>
    </source>
</evidence>
<feature type="binding site" evidence="9">
    <location>
        <position position="98"/>
    </location>
    <ligand>
        <name>Cu cation</name>
        <dbReference type="ChEBI" id="CHEBI:23378"/>
    </ligand>
</feature>
<dbReference type="AlphaFoldDB" id="A0A418WZN8"/>
<dbReference type="InterPro" id="IPR028871">
    <property type="entry name" value="BlueCu_1_BS"/>
</dbReference>
<evidence type="ECO:0000256" key="3">
    <source>
        <dbReference type="ARBA" id="ARBA00022448"/>
    </source>
</evidence>
<dbReference type="InterPro" id="IPR012745">
    <property type="entry name" value="Pseudoazurin"/>
</dbReference>
<evidence type="ECO:0000256" key="10">
    <source>
        <dbReference type="SAM" id="SignalP"/>
    </source>
</evidence>
<keyword evidence="13" id="KW-1185">Reference proteome</keyword>
<evidence type="ECO:0000313" key="12">
    <source>
        <dbReference type="EMBL" id="RJG05689.1"/>
    </source>
</evidence>
<dbReference type="InterPro" id="IPR000923">
    <property type="entry name" value="BlueCu_1"/>
</dbReference>
<evidence type="ECO:0000256" key="5">
    <source>
        <dbReference type="ARBA" id="ARBA00022764"/>
    </source>
</evidence>
<keyword evidence="10" id="KW-0732">Signal</keyword>
<dbReference type="GO" id="GO:0005507">
    <property type="term" value="F:copper ion binding"/>
    <property type="evidence" value="ECO:0007669"/>
    <property type="project" value="UniProtKB-UniRule"/>
</dbReference>
<dbReference type="CDD" id="cd04218">
    <property type="entry name" value="Pseudoazurin"/>
    <property type="match status" value="1"/>
</dbReference>
<dbReference type="SUPFAM" id="SSF49503">
    <property type="entry name" value="Cupredoxins"/>
    <property type="match status" value="1"/>
</dbReference>
<dbReference type="Pfam" id="PF00127">
    <property type="entry name" value="Copper-bind"/>
    <property type="match status" value="1"/>
</dbReference>
<evidence type="ECO:0000256" key="8">
    <source>
        <dbReference type="NCBIfam" id="TIGR02375"/>
    </source>
</evidence>
<evidence type="ECO:0000313" key="13">
    <source>
        <dbReference type="Proteomes" id="UP000285190"/>
    </source>
</evidence>
<dbReference type="InterPro" id="IPR002386">
    <property type="entry name" value="Amicyanin/Pseudoazurin"/>
</dbReference>
<feature type="binding site" evidence="9">
    <location>
        <position position="95"/>
    </location>
    <ligand>
        <name>Cu cation</name>
        <dbReference type="ChEBI" id="CHEBI:23378"/>
    </ligand>
</feature>
<sequence>MKKVVLATALSLLSLGAFAAEHQVKMLNSGKEGTMVFEPSFLKVAKGDTVKFVKVDASHNSASAIVPAGAKPWKGKMDEEIAVQLDQEGVYVYVCDPHKMMGMAGVIQVGKPTNLDDAKKESEKLSKTFVMNKDRLTKALEQVK</sequence>
<feature type="binding site" evidence="9">
    <location>
        <position position="59"/>
    </location>
    <ligand>
        <name>Cu cation</name>
        <dbReference type="ChEBI" id="CHEBI:23378"/>
    </ligand>
</feature>
<evidence type="ECO:0000256" key="2">
    <source>
        <dbReference type="ARBA" id="ARBA00016984"/>
    </source>
</evidence>
<dbReference type="GO" id="GO:0009055">
    <property type="term" value="F:electron transfer activity"/>
    <property type="evidence" value="ECO:0007669"/>
    <property type="project" value="InterPro"/>
</dbReference>
<reference evidence="12 13" key="1">
    <citation type="submission" date="2018-09" db="EMBL/GenBank/DDBJ databases">
        <authorList>
            <person name="Zhu H."/>
        </authorList>
    </citation>
    <scope>NUCLEOTIDE SEQUENCE [LARGE SCALE GENOMIC DNA]</scope>
    <source>
        <strain evidence="12 13">K2R10-39</strain>
    </source>
</reference>
<keyword evidence="4 9" id="KW-0479">Metal-binding</keyword>
<comment type="caution">
    <text evidence="12">The sequence shown here is derived from an EMBL/GenBank/DDBJ whole genome shotgun (WGS) entry which is preliminary data.</text>
</comment>
<comment type="cofactor">
    <cofactor evidence="9">
        <name>Cu cation</name>
        <dbReference type="ChEBI" id="CHEBI:23378"/>
    </cofactor>
    <text evidence="9">Binds 1 copper ion per subunit.</text>
</comment>
<keyword evidence="5" id="KW-0574">Periplasm</keyword>
<accession>A0A418WZN8</accession>
<comment type="subcellular location">
    <subcellularLocation>
        <location evidence="1">Periplasm</location>
    </subcellularLocation>
</comment>
<dbReference type="PROSITE" id="PS00196">
    <property type="entry name" value="COPPER_BLUE"/>
    <property type="match status" value="1"/>
</dbReference>
<feature type="signal peptide" evidence="10">
    <location>
        <begin position="1"/>
        <end position="19"/>
    </location>
</feature>
<feature type="chain" id="PRO_5019225491" description="Pseudoazurin" evidence="10">
    <location>
        <begin position="20"/>
        <end position="144"/>
    </location>
</feature>
<dbReference type="GO" id="GO:0042597">
    <property type="term" value="C:periplasmic space"/>
    <property type="evidence" value="ECO:0007669"/>
    <property type="project" value="UniProtKB-SubCell"/>
</dbReference>
<dbReference type="PRINTS" id="PR00155">
    <property type="entry name" value="AMICYANIN"/>
</dbReference>
<evidence type="ECO:0000256" key="4">
    <source>
        <dbReference type="ARBA" id="ARBA00022723"/>
    </source>
</evidence>
<proteinExistence type="predicted"/>
<evidence type="ECO:0000256" key="9">
    <source>
        <dbReference type="PIRSR" id="PIRSR602386-1"/>
    </source>
</evidence>
<feature type="domain" description="Blue (type 1) copper" evidence="11">
    <location>
        <begin position="25"/>
        <end position="109"/>
    </location>
</feature>
<dbReference type="NCBIfam" id="TIGR02375">
    <property type="entry name" value="pseudoazurin"/>
    <property type="match status" value="1"/>
</dbReference>
<feature type="binding site" evidence="9">
    <location>
        <position position="103"/>
    </location>
    <ligand>
        <name>Cu cation</name>
        <dbReference type="ChEBI" id="CHEBI:23378"/>
    </ligand>
</feature>
<name>A0A418WZN8_9BURK</name>
<gene>
    <name evidence="12" type="ORF">D3870_06370</name>
</gene>
<organism evidence="12 13">
    <name type="scientific">Noviherbaspirillum cavernae</name>
    <dbReference type="NCBI Taxonomy" id="2320862"/>
    <lineage>
        <taxon>Bacteria</taxon>
        <taxon>Pseudomonadati</taxon>
        <taxon>Pseudomonadota</taxon>
        <taxon>Betaproteobacteria</taxon>
        <taxon>Burkholderiales</taxon>
        <taxon>Oxalobacteraceae</taxon>
        <taxon>Noviherbaspirillum</taxon>
    </lineage>
</organism>
<dbReference type="RefSeq" id="WP_119737601.1">
    <property type="nucleotide sequence ID" value="NZ_QYUN01000002.1"/>
</dbReference>
<evidence type="ECO:0000256" key="7">
    <source>
        <dbReference type="ARBA" id="ARBA00023008"/>
    </source>
</evidence>
<dbReference type="EMBL" id="QYUN01000002">
    <property type="protein sequence ID" value="RJG05689.1"/>
    <property type="molecule type" value="Genomic_DNA"/>
</dbReference>
<evidence type="ECO:0000256" key="1">
    <source>
        <dbReference type="ARBA" id="ARBA00004418"/>
    </source>
</evidence>
<dbReference type="Gene3D" id="2.60.40.420">
    <property type="entry name" value="Cupredoxins - blue copper proteins"/>
    <property type="match status" value="1"/>
</dbReference>
<protein>
    <recommendedName>
        <fullName evidence="2 8">Pseudoazurin</fullName>
    </recommendedName>
</protein>
<dbReference type="InterPro" id="IPR008972">
    <property type="entry name" value="Cupredoxin"/>
</dbReference>